<organism evidence="1 2">
    <name type="scientific">Candidatus Shapirobacteria bacterium CG06_land_8_20_14_3_00_40_12</name>
    <dbReference type="NCBI Taxonomy" id="1974881"/>
    <lineage>
        <taxon>Bacteria</taxon>
        <taxon>Candidatus Shapironibacteriota</taxon>
    </lineage>
</organism>
<evidence type="ECO:0008006" key="3">
    <source>
        <dbReference type="Google" id="ProtNLM"/>
    </source>
</evidence>
<dbReference type="Proteomes" id="UP000231407">
    <property type="component" value="Unassembled WGS sequence"/>
</dbReference>
<proteinExistence type="predicted"/>
<dbReference type="AlphaFoldDB" id="A0A2M7AT51"/>
<evidence type="ECO:0000313" key="1">
    <source>
        <dbReference type="EMBL" id="PIU73795.1"/>
    </source>
</evidence>
<gene>
    <name evidence="1" type="ORF">COS78_00455</name>
</gene>
<dbReference type="EMBL" id="PEWA01000007">
    <property type="protein sequence ID" value="PIU73795.1"/>
    <property type="molecule type" value="Genomic_DNA"/>
</dbReference>
<reference evidence="2" key="1">
    <citation type="submission" date="2017-09" db="EMBL/GenBank/DDBJ databases">
        <title>Depth-based differentiation of microbial function through sediment-hosted aquifers and enrichment of novel symbionts in the deep terrestrial subsurface.</title>
        <authorList>
            <person name="Probst A.J."/>
            <person name="Ladd B."/>
            <person name="Jarett J.K."/>
            <person name="Geller-Mcgrath D.E."/>
            <person name="Sieber C.M.K."/>
            <person name="Emerson J.B."/>
            <person name="Anantharaman K."/>
            <person name="Thomas B.C."/>
            <person name="Malmstrom R."/>
            <person name="Stieglmeier M."/>
            <person name="Klingl A."/>
            <person name="Woyke T."/>
            <person name="Ryan C.M."/>
            <person name="Banfield J.F."/>
        </authorList>
    </citation>
    <scope>NUCLEOTIDE SEQUENCE [LARGE SCALE GENOMIC DNA]</scope>
</reference>
<sequence length="163" mass="18716">MKVAKRLEDLPYHFVVQAAPYTMQDPIVKELNSLKSKNITLMFGLDFVFPRQFMQWNKTELVAVLSKYEPGAFIPAEIRIYGKPIALVSDVDGLPCQVKDGVDGFITNLELDEVEKNMRKILTLKNEEKVSIKKNGRDLVINEYNMVANFTKAVKRILTNERH</sequence>
<name>A0A2M7AT51_9BACT</name>
<protein>
    <recommendedName>
        <fullName evidence="3">Glycosyl transferase family 1 domain-containing protein</fullName>
    </recommendedName>
</protein>
<dbReference type="SUPFAM" id="SSF53756">
    <property type="entry name" value="UDP-Glycosyltransferase/glycogen phosphorylase"/>
    <property type="match status" value="1"/>
</dbReference>
<evidence type="ECO:0000313" key="2">
    <source>
        <dbReference type="Proteomes" id="UP000231407"/>
    </source>
</evidence>
<accession>A0A2M7AT51</accession>
<comment type="caution">
    <text evidence="1">The sequence shown here is derived from an EMBL/GenBank/DDBJ whole genome shotgun (WGS) entry which is preliminary data.</text>
</comment>
<dbReference type="Gene3D" id="3.40.50.2000">
    <property type="entry name" value="Glycogen Phosphorylase B"/>
    <property type="match status" value="1"/>
</dbReference>